<evidence type="ECO:0000256" key="1">
    <source>
        <dbReference type="SAM" id="Phobius"/>
    </source>
</evidence>
<feature type="transmembrane region" description="Helical" evidence="1">
    <location>
        <begin position="64"/>
        <end position="83"/>
    </location>
</feature>
<dbReference type="GO" id="GO:0004175">
    <property type="term" value="F:endopeptidase activity"/>
    <property type="evidence" value="ECO:0007669"/>
    <property type="project" value="UniProtKB-ARBA"/>
</dbReference>
<keyword evidence="1" id="KW-0812">Transmembrane</keyword>
<dbReference type="Pfam" id="PF02517">
    <property type="entry name" value="Rce1-like"/>
    <property type="match status" value="1"/>
</dbReference>
<keyword evidence="1" id="KW-0472">Membrane</keyword>
<dbReference type="InterPro" id="IPR003675">
    <property type="entry name" value="Rce1/LyrA-like_dom"/>
</dbReference>
<name>A0A2X0JZD1_9ACTN</name>
<feature type="transmembrane region" description="Helical" evidence="1">
    <location>
        <begin position="33"/>
        <end position="52"/>
    </location>
</feature>
<comment type="caution">
    <text evidence="3">The sequence shown here is derived from an EMBL/GenBank/DDBJ whole genome shotgun (WGS) entry which is preliminary data.</text>
</comment>
<sequence>MTFGVRVQLLGGLVGLGLAVALRVSIAGPAGAGSPVAGVVFGAALILLALVCGLPRPELSWRQLAWGAGLAAVLCAVPLARRWTEAGVTEPAGALPLWAAVVSFVAVAEELLLRGPLFERARERYGSIVAVAATSVAFALLHVPVYGWHVLPLDLAVGVCLGGVRLLAGSVTAPAVAHTLADLAGWWLR</sequence>
<dbReference type="OrthoDB" id="5197504at2"/>
<gene>
    <name evidence="3" type="ORF">DN069_38405</name>
</gene>
<dbReference type="RefSeq" id="WP_111507881.1">
    <property type="nucleotide sequence ID" value="NZ_QKYN01000241.1"/>
</dbReference>
<dbReference type="EMBL" id="QKYN01000241">
    <property type="protein sequence ID" value="RAG80390.1"/>
    <property type="molecule type" value="Genomic_DNA"/>
</dbReference>
<feature type="transmembrane region" description="Helical" evidence="1">
    <location>
        <begin position="95"/>
        <end position="113"/>
    </location>
</feature>
<feature type="transmembrane region" description="Helical" evidence="1">
    <location>
        <begin position="166"/>
        <end position="188"/>
    </location>
</feature>
<reference evidence="3 4" key="1">
    <citation type="submission" date="2018-06" db="EMBL/GenBank/DDBJ databases">
        <title>Streptacidiphilus pinicola sp. nov., isolated from pine grove soil.</title>
        <authorList>
            <person name="Roh S.G."/>
            <person name="Park S."/>
            <person name="Kim M.-K."/>
            <person name="Yun B.-R."/>
            <person name="Park J."/>
            <person name="Kim M.J."/>
            <person name="Kim Y.S."/>
            <person name="Kim S.B."/>
        </authorList>
    </citation>
    <scope>NUCLEOTIDE SEQUENCE [LARGE SCALE GENOMIC DNA]</scope>
    <source>
        <strain evidence="3 4">MMS16-CNU450</strain>
    </source>
</reference>
<keyword evidence="1" id="KW-1133">Transmembrane helix</keyword>
<dbReference type="Proteomes" id="UP000248889">
    <property type="component" value="Unassembled WGS sequence"/>
</dbReference>
<feature type="transmembrane region" description="Helical" evidence="1">
    <location>
        <begin position="125"/>
        <end position="146"/>
    </location>
</feature>
<keyword evidence="4" id="KW-1185">Reference proteome</keyword>
<dbReference type="GO" id="GO:0080120">
    <property type="term" value="P:CAAX-box protein maturation"/>
    <property type="evidence" value="ECO:0007669"/>
    <property type="project" value="UniProtKB-ARBA"/>
</dbReference>
<accession>A0A2X0JZD1</accession>
<dbReference type="AlphaFoldDB" id="A0A2X0JZD1"/>
<protein>
    <recommendedName>
        <fullName evidence="2">CAAX prenyl protease 2/Lysostaphin resistance protein A-like domain-containing protein</fullName>
    </recommendedName>
</protein>
<evidence type="ECO:0000313" key="3">
    <source>
        <dbReference type="EMBL" id="RAG80390.1"/>
    </source>
</evidence>
<proteinExistence type="predicted"/>
<feature type="domain" description="CAAX prenyl protease 2/Lysostaphin resistance protein A-like" evidence="2">
    <location>
        <begin position="93"/>
        <end position="183"/>
    </location>
</feature>
<evidence type="ECO:0000313" key="4">
    <source>
        <dbReference type="Proteomes" id="UP000248889"/>
    </source>
</evidence>
<evidence type="ECO:0000259" key="2">
    <source>
        <dbReference type="Pfam" id="PF02517"/>
    </source>
</evidence>
<organism evidence="3 4">
    <name type="scientific">Streptacidiphilus pinicola</name>
    <dbReference type="NCBI Taxonomy" id="2219663"/>
    <lineage>
        <taxon>Bacteria</taxon>
        <taxon>Bacillati</taxon>
        <taxon>Actinomycetota</taxon>
        <taxon>Actinomycetes</taxon>
        <taxon>Kitasatosporales</taxon>
        <taxon>Streptomycetaceae</taxon>
        <taxon>Streptacidiphilus</taxon>
    </lineage>
</organism>